<organism evidence="2 3">
    <name type="scientific">Methylohalomonas lacus</name>
    <dbReference type="NCBI Taxonomy" id="398773"/>
    <lineage>
        <taxon>Bacteria</taxon>
        <taxon>Pseudomonadati</taxon>
        <taxon>Pseudomonadota</taxon>
        <taxon>Gammaproteobacteria</taxon>
        <taxon>Methylohalomonadales</taxon>
        <taxon>Methylohalomonadaceae</taxon>
        <taxon>Methylohalomonas</taxon>
    </lineage>
</organism>
<name>A0AAE3L1W4_9GAMM</name>
<accession>A0AAE3L1W4</accession>
<dbReference type="EMBL" id="JANUCT010000017">
    <property type="protein sequence ID" value="MCS3904165.1"/>
    <property type="molecule type" value="Genomic_DNA"/>
</dbReference>
<dbReference type="GO" id="GO:0016747">
    <property type="term" value="F:acyltransferase activity, transferring groups other than amino-acyl groups"/>
    <property type="evidence" value="ECO:0007669"/>
    <property type="project" value="InterPro"/>
</dbReference>
<evidence type="ECO:0000313" key="2">
    <source>
        <dbReference type="EMBL" id="MCS3904165.1"/>
    </source>
</evidence>
<dbReference type="PANTHER" id="PTHR43233">
    <property type="entry name" value="FAMILY N-ACETYLTRANSFERASE, PUTATIVE (AFU_ORTHOLOGUE AFUA_6G03350)-RELATED"/>
    <property type="match status" value="1"/>
</dbReference>
<protein>
    <submittedName>
        <fullName evidence="2">GNAT superfamily N-acetyltransferase</fullName>
    </submittedName>
</protein>
<dbReference type="SUPFAM" id="SSF55729">
    <property type="entry name" value="Acyl-CoA N-acyltransferases (Nat)"/>
    <property type="match status" value="1"/>
</dbReference>
<dbReference type="PANTHER" id="PTHR43233:SF1">
    <property type="entry name" value="FAMILY N-ACETYLTRANSFERASE, PUTATIVE (AFU_ORTHOLOGUE AFUA_6G03350)-RELATED"/>
    <property type="match status" value="1"/>
</dbReference>
<dbReference type="PROSITE" id="PS51186">
    <property type="entry name" value="GNAT"/>
    <property type="match status" value="1"/>
</dbReference>
<dbReference type="InterPro" id="IPR053144">
    <property type="entry name" value="Acetyltransferase_Butenolide"/>
</dbReference>
<comment type="caution">
    <text evidence="2">The sequence shown here is derived from an EMBL/GenBank/DDBJ whole genome shotgun (WGS) entry which is preliminary data.</text>
</comment>
<dbReference type="InterPro" id="IPR000182">
    <property type="entry name" value="GNAT_dom"/>
</dbReference>
<dbReference type="CDD" id="cd04301">
    <property type="entry name" value="NAT_SF"/>
    <property type="match status" value="1"/>
</dbReference>
<dbReference type="InterPro" id="IPR016181">
    <property type="entry name" value="Acyl_CoA_acyltransferase"/>
</dbReference>
<evidence type="ECO:0000313" key="3">
    <source>
        <dbReference type="Proteomes" id="UP001204445"/>
    </source>
</evidence>
<dbReference type="Gene3D" id="3.40.630.30">
    <property type="match status" value="1"/>
</dbReference>
<dbReference type="Proteomes" id="UP001204445">
    <property type="component" value="Unassembled WGS sequence"/>
</dbReference>
<reference evidence="2" key="1">
    <citation type="submission" date="2022-08" db="EMBL/GenBank/DDBJ databases">
        <title>Genomic Encyclopedia of Type Strains, Phase III (KMG-III): the genomes of soil and plant-associated and newly described type strains.</title>
        <authorList>
            <person name="Whitman W."/>
        </authorList>
    </citation>
    <scope>NUCLEOTIDE SEQUENCE</scope>
    <source>
        <strain evidence="2">HMT 1</strain>
    </source>
</reference>
<sequence length="134" mass="14903">MSTYSYSSDQPLTAEQFIELLQRSGLAERRPVDDRGCVAAMLEHANLLVTAWDGDRLIGVARSVTDFSYCCYLSDLAVDRDYQGRGVGRALIDHSRRQLGPKARIILLSAPAAADYYPHIGFSKHDGAWILKND</sequence>
<gene>
    <name evidence="2" type="ORF">J2T55_002200</name>
</gene>
<keyword evidence="3" id="KW-1185">Reference proteome</keyword>
<feature type="domain" description="N-acetyltransferase" evidence="1">
    <location>
        <begin position="4"/>
        <end position="134"/>
    </location>
</feature>
<evidence type="ECO:0000259" key="1">
    <source>
        <dbReference type="PROSITE" id="PS51186"/>
    </source>
</evidence>
<dbReference type="Pfam" id="PF13673">
    <property type="entry name" value="Acetyltransf_10"/>
    <property type="match status" value="1"/>
</dbReference>
<dbReference type="AlphaFoldDB" id="A0AAE3L1W4"/>
<proteinExistence type="predicted"/>
<dbReference type="RefSeq" id="WP_259056555.1">
    <property type="nucleotide sequence ID" value="NZ_JANUCT010000017.1"/>
</dbReference>